<dbReference type="InterPro" id="IPR036918">
    <property type="entry name" value="Pyrv_Knase_C_sf"/>
</dbReference>
<evidence type="ECO:0000256" key="1">
    <source>
        <dbReference type="ARBA" id="ARBA00001958"/>
    </source>
</evidence>
<dbReference type="InterPro" id="IPR015795">
    <property type="entry name" value="Pyrv_Knase_C"/>
</dbReference>
<sequence length="290" mass="32073">FMEILEETDGVMVARGDMGIEIPPEKVFLAQKMMIGCCNRAGKPMLESMTKKPRATRSETSDVANAVLDGADCVMLSGETAKGSYPLETVRHMHKICREAESAVFHKQQFEDLRRETPLYTDSTHTTAIAAVEASFTCMAAAIIVITTTGRSAHLVSAYRPRCPILAVTRNAQIARQAHLYRGLFPIYYTGQGGRPDDITKPVFPTNDVVNPADIPFYWESEMDQLLTFALNKALYFKIAAPKDPIILVTGWKHGAGFANTVRLVHCPEIKNVSLGHSHIPKLAFYIGED</sequence>
<keyword evidence="10 13" id="KW-0460">Magnesium</keyword>
<dbReference type="Gene3D" id="3.20.20.60">
    <property type="entry name" value="Phosphoenolpyruvate-binding domains"/>
    <property type="match status" value="1"/>
</dbReference>
<feature type="domain" description="Pyruvate kinase C-terminal" evidence="15">
    <location>
        <begin position="126"/>
        <end position="264"/>
    </location>
</feature>
<evidence type="ECO:0000256" key="8">
    <source>
        <dbReference type="ARBA" id="ARBA00022777"/>
    </source>
</evidence>
<organism evidence="16 17">
    <name type="scientific">Candidula unifasciata</name>
    <dbReference type="NCBI Taxonomy" id="100452"/>
    <lineage>
        <taxon>Eukaryota</taxon>
        <taxon>Metazoa</taxon>
        <taxon>Spiralia</taxon>
        <taxon>Lophotrochozoa</taxon>
        <taxon>Mollusca</taxon>
        <taxon>Gastropoda</taxon>
        <taxon>Heterobranchia</taxon>
        <taxon>Euthyneura</taxon>
        <taxon>Panpulmonata</taxon>
        <taxon>Eupulmonata</taxon>
        <taxon>Stylommatophora</taxon>
        <taxon>Helicina</taxon>
        <taxon>Helicoidea</taxon>
        <taxon>Geomitridae</taxon>
        <taxon>Candidula</taxon>
    </lineage>
</organism>
<feature type="non-terminal residue" evidence="16">
    <location>
        <position position="290"/>
    </location>
</feature>
<evidence type="ECO:0000256" key="13">
    <source>
        <dbReference type="RuleBase" id="RU000504"/>
    </source>
</evidence>
<evidence type="ECO:0000256" key="12">
    <source>
        <dbReference type="ARBA" id="ARBA00023317"/>
    </source>
</evidence>
<name>A0A8S3ZKE3_9EUPU</name>
<evidence type="ECO:0000313" key="17">
    <source>
        <dbReference type="Proteomes" id="UP000678393"/>
    </source>
</evidence>
<evidence type="ECO:0000313" key="16">
    <source>
        <dbReference type="EMBL" id="CAG5128478.1"/>
    </source>
</evidence>
<evidence type="ECO:0000259" key="14">
    <source>
        <dbReference type="Pfam" id="PF00224"/>
    </source>
</evidence>
<comment type="cofactor">
    <cofactor evidence="1">
        <name>K(+)</name>
        <dbReference type="ChEBI" id="CHEBI:29103"/>
    </cofactor>
</comment>
<keyword evidence="9" id="KW-0067">ATP-binding</keyword>
<comment type="similarity">
    <text evidence="3 13">Belongs to the pyruvate kinase family.</text>
</comment>
<dbReference type="PRINTS" id="PR01050">
    <property type="entry name" value="PYRUVTKNASE"/>
</dbReference>
<dbReference type="InterPro" id="IPR001697">
    <property type="entry name" value="Pyr_Knase"/>
</dbReference>
<protein>
    <recommendedName>
        <fullName evidence="4 13">Pyruvate kinase</fullName>
        <ecNumber evidence="4 13">2.7.1.40</ecNumber>
    </recommendedName>
</protein>
<keyword evidence="5 13" id="KW-0808">Transferase</keyword>
<reference evidence="16" key="1">
    <citation type="submission" date="2021-04" db="EMBL/GenBank/DDBJ databases">
        <authorList>
            <consortium name="Molecular Ecology Group"/>
        </authorList>
    </citation>
    <scope>NUCLEOTIDE SEQUENCE</scope>
</reference>
<feature type="domain" description="Pyruvate kinase barrel" evidence="14">
    <location>
        <begin position="2"/>
        <end position="90"/>
    </location>
</feature>
<dbReference type="EMBL" id="CAJHNH020003081">
    <property type="protein sequence ID" value="CAG5128478.1"/>
    <property type="molecule type" value="Genomic_DNA"/>
</dbReference>
<dbReference type="GO" id="GO:0005524">
    <property type="term" value="F:ATP binding"/>
    <property type="evidence" value="ECO:0007669"/>
    <property type="project" value="UniProtKB-KW"/>
</dbReference>
<keyword evidence="6" id="KW-0479">Metal-binding</keyword>
<evidence type="ECO:0000259" key="15">
    <source>
        <dbReference type="Pfam" id="PF02887"/>
    </source>
</evidence>
<dbReference type="Gene3D" id="3.40.1380.20">
    <property type="entry name" value="Pyruvate kinase, C-terminal domain"/>
    <property type="match status" value="1"/>
</dbReference>
<comment type="pathway">
    <text evidence="2 13">Carbohydrate degradation; glycolysis; pyruvate from D-glyceraldehyde 3-phosphate: step 5/5.</text>
</comment>
<dbReference type="InterPro" id="IPR015813">
    <property type="entry name" value="Pyrv/PenolPyrv_kinase-like_dom"/>
</dbReference>
<keyword evidence="12" id="KW-0670">Pyruvate</keyword>
<keyword evidence="7" id="KW-0547">Nucleotide-binding</keyword>
<evidence type="ECO:0000256" key="7">
    <source>
        <dbReference type="ARBA" id="ARBA00022741"/>
    </source>
</evidence>
<keyword evidence="17" id="KW-1185">Reference proteome</keyword>
<dbReference type="SUPFAM" id="SSF51621">
    <property type="entry name" value="Phosphoenolpyruvate/pyruvate domain"/>
    <property type="match status" value="1"/>
</dbReference>
<dbReference type="PANTHER" id="PTHR11817">
    <property type="entry name" value="PYRUVATE KINASE"/>
    <property type="match status" value="1"/>
</dbReference>
<dbReference type="AlphaFoldDB" id="A0A8S3ZKE3"/>
<dbReference type="Proteomes" id="UP000678393">
    <property type="component" value="Unassembled WGS sequence"/>
</dbReference>
<evidence type="ECO:0000256" key="9">
    <source>
        <dbReference type="ARBA" id="ARBA00022840"/>
    </source>
</evidence>
<evidence type="ECO:0000256" key="11">
    <source>
        <dbReference type="ARBA" id="ARBA00023152"/>
    </source>
</evidence>
<proteinExistence type="inferred from homology"/>
<evidence type="ECO:0000256" key="2">
    <source>
        <dbReference type="ARBA" id="ARBA00004997"/>
    </source>
</evidence>
<comment type="caution">
    <text evidence="16">The sequence shown here is derived from an EMBL/GenBank/DDBJ whole genome shotgun (WGS) entry which is preliminary data.</text>
</comment>
<evidence type="ECO:0000256" key="6">
    <source>
        <dbReference type="ARBA" id="ARBA00022723"/>
    </source>
</evidence>
<evidence type="ECO:0000256" key="4">
    <source>
        <dbReference type="ARBA" id="ARBA00012142"/>
    </source>
</evidence>
<dbReference type="GO" id="GO:0030955">
    <property type="term" value="F:potassium ion binding"/>
    <property type="evidence" value="ECO:0007669"/>
    <property type="project" value="InterPro"/>
</dbReference>
<dbReference type="OrthoDB" id="108365at2759"/>
<accession>A0A8S3ZKE3</accession>
<keyword evidence="8 13" id="KW-0418">Kinase</keyword>
<evidence type="ECO:0000256" key="10">
    <source>
        <dbReference type="ARBA" id="ARBA00022842"/>
    </source>
</evidence>
<dbReference type="Pfam" id="PF00224">
    <property type="entry name" value="PK"/>
    <property type="match status" value="1"/>
</dbReference>
<dbReference type="InterPro" id="IPR040442">
    <property type="entry name" value="Pyrv_kinase-like_dom_sf"/>
</dbReference>
<dbReference type="GO" id="GO:0000287">
    <property type="term" value="F:magnesium ion binding"/>
    <property type="evidence" value="ECO:0007669"/>
    <property type="project" value="InterPro"/>
</dbReference>
<evidence type="ECO:0000256" key="5">
    <source>
        <dbReference type="ARBA" id="ARBA00022679"/>
    </source>
</evidence>
<dbReference type="GO" id="GO:0016301">
    <property type="term" value="F:kinase activity"/>
    <property type="evidence" value="ECO:0007669"/>
    <property type="project" value="UniProtKB-KW"/>
</dbReference>
<keyword evidence="11 13" id="KW-0324">Glycolysis</keyword>
<dbReference type="SUPFAM" id="SSF52935">
    <property type="entry name" value="PK C-terminal domain-like"/>
    <property type="match status" value="1"/>
</dbReference>
<dbReference type="Pfam" id="PF02887">
    <property type="entry name" value="PK_C"/>
    <property type="match status" value="1"/>
</dbReference>
<dbReference type="GO" id="GO:0004743">
    <property type="term" value="F:pyruvate kinase activity"/>
    <property type="evidence" value="ECO:0007669"/>
    <property type="project" value="UniProtKB-EC"/>
</dbReference>
<dbReference type="InterPro" id="IPR015793">
    <property type="entry name" value="Pyrv_Knase_brl"/>
</dbReference>
<gene>
    <name evidence="16" type="ORF">CUNI_LOCUS14036</name>
</gene>
<evidence type="ECO:0000256" key="3">
    <source>
        <dbReference type="ARBA" id="ARBA00008663"/>
    </source>
</evidence>
<comment type="catalytic activity">
    <reaction evidence="13">
        <text>pyruvate + ATP = phosphoenolpyruvate + ADP + H(+)</text>
        <dbReference type="Rhea" id="RHEA:18157"/>
        <dbReference type="ChEBI" id="CHEBI:15361"/>
        <dbReference type="ChEBI" id="CHEBI:15378"/>
        <dbReference type="ChEBI" id="CHEBI:30616"/>
        <dbReference type="ChEBI" id="CHEBI:58702"/>
        <dbReference type="ChEBI" id="CHEBI:456216"/>
        <dbReference type="EC" id="2.7.1.40"/>
    </reaction>
</comment>
<dbReference type="EC" id="2.7.1.40" evidence="4 13"/>